<name>A0ABZ0W6R9_9BACT</name>
<dbReference type="Pfam" id="PF04542">
    <property type="entry name" value="Sigma70_r2"/>
    <property type="match status" value="1"/>
</dbReference>
<comment type="similarity">
    <text evidence="1">Belongs to the sigma-70 factor family. ECF subfamily.</text>
</comment>
<evidence type="ECO:0000256" key="2">
    <source>
        <dbReference type="ARBA" id="ARBA00023015"/>
    </source>
</evidence>
<dbReference type="RefSeq" id="WP_114791122.1">
    <property type="nucleotide sequence ID" value="NZ_CP139960.1"/>
</dbReference>
<feature type="domain" description="RNA polymerase sigma-70 region 2" evidence="5">
    <location>
        <begin position="28"/>
        <end position="93"/>
    </location>
</feature>
<accession>A0ABZ0W6R9</accession>
<dbReference type="Gene3D" id="1.10.1740.10">
    <property type="match status" value="1"/>
</dbReference>
<evidence type="ECO:0000256" key="1">
    <source>
        <dbReference type="ARBA" id="ARBA00010641"/>
    </source>
</evidence>
<dbReference type="InterPro" id="IPR014284">
    <property type="entry name" value="RNA_pol_sigma-70_dom"/>
</dbReference>
<keyword evidence="4" id="KW-0804">Transcription</keyword>
<dbReference type="Pfam" id="PF08281">
    <property type="entry name" value="Sigma70_r4_2"/>
    <property type="match status" value="1"/>
</dbReference>
<gene>
    <name evidence="7" type="ORF">U0035_22045</name>
</gene>
<dbReference type="Proteomes" id="UP001325680">
    <property type="component" value="Chromosome"/>
</dbReference>
<sequence length="182" mass="21027">MNLTVEIALDEQVELCREGNKQAFYDVYHRYVKAMLNSSMRVLNNLADAEDTVQEAFIDAFNSLDKFTYKSSFEAWLRRIVINKSISLLRKKKIQWVDTEIGNINAGDDAELDEDDFSADIDRIRRAIAKLPENYRVIFNLFVIDGLKQEEIAALLNISHNNVRTIYHRARKKVIDTVNAIA</sequence>
<dbReference type="SUPFAM" id="SSF88659">
    <property type="entry name" value="Sigma3 and sigma4 domains of RNA polymerase sigma factors"/>
    <property type="match status" value="1"/>
</dbReference>
<proteinExistence type="inferred from homology"/>
<evidence type="ECO:0000256" key="3">
    <source>
        <dbReference type="ARBA" id="ARBA00023082"/>
    </source>
</evidence>
<dbReference type="NCBIfam" id="TIGR02937">
    <property type="entry name" value="sigma70-ECF"/>
    <property type="match status" value="1"/>
</dbReference>
<dbReference type="InterPro" id="IPR007627">
    <property type="entry name" value="RNA_pol_sigma70_r2"/>
</dbReference>
<keyword evidence="2" id="KW-0805">Transcription regulation</keyword>
<dbReference type="InterPro" id="IPR013249">
    <property type="entry name" value="RNA_pol_sigma70_r4_t2"/>
</dbReference>
<dbReference type="PANTHER" id="PTHR43133">
    <property type="entry name" value="RNA POLYMERASE ECF-TYPE SIGMA FACTO"/>
    <property type="match status" value="1"/>
</dbReference>
<feature type="domain" description="RNA polymerase sigma factor 70 region 4 type 2" evidence="6">
    <location>
        <begin position="122"/>
        <end position="173"/>
    </location>
</feature>
<dbReference type="InterPro" id="IPR036388">
    <property type="entry name" value="WH-like_DNA-bd_sf"/>
</dbReference>
<organism evidence="7 8">
    <name type="scientific">Niabella yanshanensis</name>
    <dbReference type="NCBI Taxonomy" id="577386"/>
    <lineage>
        <taxon>Bacteria</taxon>
        <taxon>Pseudomonadati</taxon>
        <taxon>Bacteroidota</taxon>
        <taxon>Chitinophagia</taxon>
        <taxon>Chitinophagales</taxon>
        <taxon>Chitinophagaceae</taxon>
        <taxon>Niabella</taxon>
    </lineage>
</organism>
<evidence type="ECO:0000256" key="4">
    <source>
        <dbReference type="ARBA" id="ARBA00023163"/>
    </source>
</evidence>
<dbReference type="SUPFAM" id="SSF88946">
    <property type="entry name" value="Sigma2 domain of RNA polymerase sigma factors"/>
    <property type="match status" value="1"/>
</dbReference>
<dbReference type="InterPro" id="IPR013325">
    <property type="entry name" value="RNA_pol_sigma_r2"/>
</dbReference>
<dbReference type="PANTHER" id="PTHR43133:SF51">
    <property type="entry name" value="RNA POLYMERASE SIGMA FACTOR"/>
    <property type="match status" value="1"/>
</dbReference>
<dbReference type="Gene3D" id="1.10.10.10">
    <property type="entry name" value="Winged helix-like DNA-binding domain superfamily/Winged helix DNA-binding domain"/>
    <property type="match status" value="1"/>
</dbReference>
<dbReference type="InterPro" id="IPR013324">
    <property type="entry name" value="RNA_pol_sigma_r3/r4-like"/>
</dbReference>
<dbReference type="InterPro" id="IPR039425">
    <property type="entry name" value="RNA_pol_sigma-70-like"/>
</dbReference>
<evidence type="ECO:0000313" key="8">
    <source>
        <dbReference type="Proteomes" id="UP001325680"/>
    </source>
</evidence>
<evidence type="ECO:0000259" key="6">
    <source>
        <dbReference type="Pfam" id="PF08281"/>
    </source>
</evidence>
<reference evidence="7 8" key="1">
    <citation type="submission" date="2023-12" db="EMBL/GenBank/DDBJ databases">
        <title>Genome sequencing and assembly of bacterial species from a model synthetic community.</title>
        <authorList>
            <person name="Hogle S.L."/>
        </authorList>
    </citation>
    <scope>NUCLEOTIDE SEQUENCE [LARGE SCALE GENOMIC DNA]</scope>
    <source>
        <strain evidence="7 8">HAMBI_3031</strain>
    </source>
</reference>
<protein>
    <submittedName>
        <fullName evidence="7">RNA polymerase sigma factor</fullName>
    </submittedName>
</protein>
<evidence type="ECO:0000259" key="5">
    <source>
        <dbReference type="Pfam" id="PF04542"/>
    </source>
</evidence>
<keyword evidence="8" id="KW-1185">Reference proteome</keyword>
<keyword evidence="3" id="KW-0731">Sigma factor</keyword>
<dbReference type="EMBL" id="CP139960">
    <property type="protein sequence ID" value="WQD38359.1"/>
    <property type="molecule type" value="Genomic_DNA"/>
</dbReference>
<evidence type="ECO:0000313" key="7">
    <source>
        <dbReference type="EMBL" id="WQD38359.1"/>
    </source>
</evidence>
<dbReference type="CDD" id="cd06171">
    <property type="entry name" value="Sigma70_r4"/>
    <property type="match status" value="1"/>
</dbReference>